<evidence type="ECO:0000256" key="1">
    <source>
        <dbReference type="SAM" id="Phobius"/>
    </source>
</evidence>
<keyword evidence="1" id="KW-0472">Membrane</keyword>
<feature type="transmembrane region" description="Helical" evidence="1">
    <location>
        <begin position="58"/>
        <end position="76"/>
    </location>
</feature>
<accession>A0A915ZA62</accession>
<evidence type="ECO:0000313" key="2">
    <source>
        <dbReference type="EMBL" id="CAB5368858.1"/>
    </source>
</evidence>
<organism evidence="2 3">
    <name type="scientific">Rhizophagus irregularis</name>
    <dbReference type="NCBI Taxonomy" id="588596"/>
    <lineage>
        <taxon>Eukaryota</taxon>
        <taxon>Fungi</taxon>
        <taxon>Fungi incertae sedis</taxon>
        <taxon>Mucoromycota</taxon>
        <taxon>Glomeromycotina</taxon>
        <taxon>Glomeromycetes</taxon>
        <taxon>Glomerales</taxon>
        <taxon>Glomeraceae</taxon>
        <taxon>Rhizophagus</taxon>
    </lineage>
</organism>
<name>A0A915ZA62_9GLOM</name>
<dbReference type="EMBL" id="CAGKOT010000025">
    <property type="protein sequence ID" value="CAB5368858.1"/>
    <property type="molecule type" value="Genomic_DNA"/>
</dbReference>
<dbReference type="AlphaFoldDB" id="A0A915ZA62"/>
<feature type="transmembrane region" description="Helical" evidence="1">
    <location>
        <begin position="134"/>
        <end position="159"/>
    </location>
</feature>
<sequence>MVSPNELAAQASCYGLPYGIFGIFCWCFTFFSAALVHANCPILMPWRWGKKYRVQGRYILIISSILILGPAINTCFKCKSDWIMILVALGQLTPWSFKIMNDGCCKSSSKIDSEDLESKKSISEKRGLSKSYRIAGLIFTIPLSLAGWVGMTALSISLMKTEKAVSIWIWSLYVIALIAMILMCCCSSNTTFCLSMAYIFLSLHIIGSHVIFALVSNNWNGFATTGSGMASSIFFFIGKRLLFLDTNS</sequence>
<comment type="caution">
    <text evidence="2">The sequence shown here is derived from an EMBL/GenBank/DDBJ whole genome shotgun (WGS) entry which is preliminary data.</text>
</comment>
<reference evidence="2" key="1">
    <citation type="submission" date="2020-05" db="EMBL/GenBank/DDBJ databases">
        <authorList>
            <person name="Rincon C."/>
            <person name="Sanders R I."/>
            <person name="Robbins C."/>
            <person name="Chaturvedi A."/>
        </authorList>
    </citation>
    <scope>NUCLEOTIDE SEQUENCE</scope>
    <source>
        <strain evidence="2">CHB12</strain>
    </source>
</reference>
<protein>
    <submittedName>
        <fullName evidence="2">Uncharacterized protein</fullName>
    </submittedName>
</protein>
<dbReference type="Proteomes" id="UP000684084">
    <property type="component" value="Unassembled WGS sequence"/>
</dbReference>
<gene>
    <name evidence="2" type="ORF">CHRIB12_LOCUS11980</name>
</gene>
<feature type="transmembrane region" description="Helical" evidence="1">
    <location>
        <begin position="165"/>
        <end position="185"/>
    </location>
</feature>
<dbReference type="OrthoDB" id="2396694at2759"/>
<feature type="transmembrane region" description="Helical" evidence="1">
    <location>
        <begin position="20"/>
        <end position="46"/>
    </location>
</feature>
<evidence type="ECO:0000313" key="3">
    <source>
        <dbReference type="Proteomes" id="UP000684084"/>
    </source>
</evidence>
<dbReference type="VEuPathDB" id="FungiDB:RhiirFUN_009858"/>
<keyword evidence="1" id="KW-1133">Transmembrane helix</keyword>
<feature type="transmembrane region" description="Helical" evidence="1">
    <location>
        <begin position="221"/>
        <end position="242"/>
    </location>
</feature>
<feature type="transmembrane region" description="Helical" evidence="1">
    <location>
        <begin position="192"/>
        <end position="215"/>
    </location>
</feature>
<keyword evidence="1" id="KW-0812">Transmembrane</keyword>
<proteinExistence type="predicted"/>